<name>A0A4R8MAK4_9FLAO</name>
<organism evidence="2 3">
    <name type="scientific">Algibacter lectus</name>
    <dbReference type="NCBI Taxonomy" id="221126"/>
    <lineage>
        <taxon>Bacteria</taxon>
        <taxon>Pseudomonadati</taxon>
        <taxon>Bacteroidota</taxon>
        <taxon>Flavobacteriia</taxon>
        <taxon>Flavobacteriales</taxon>
        <taxon>Flavobacteriaceae</taxon>
        <taxon>Algibacter</taxon>
    </lineage>
</organism>
<sequence length="323" mass="36562">MKKFYSISIPKPCHENWNNMIPEEKGRFCNSCSKTVIDFTKMDTMEIQDFINQNKENNICGHFRQTQLDSINLHIPSHVLTQRQSFNHIFLWTLLIVMGTTLMNCTNKNGAKQKIDSIEIVDSISSKTIDALEALPKTTKEDSITKKSCSTISEKLKITDGLIITDTLGEPAILETTPPVLEPIIIPDLKEIEPVIMGDLITELPITIGFLTIESPPEFENTPKSLTIKEKRDYFSERISKIVTKNFDTSICPELRGKQKVSVQFIINEHGKVAKIKARAPHPSLEKEAERVINLLPQFTPAKQANRPTSIVYNLPIVFTVEE</sequence>
<feature type="domain" description="TonB C-terminal" evidence="1">
    <location>
        <begin position="260"/>
        <end position="320"/>
    </location>
</feature>
<dbReference type="OrthoDB" id="1095452at2"/>
<dbReference type="Pfam" id="PF03544">
    <property type="entry name" value="TonB_C"/>
    <property type="match status" value="1"/>
</dbReference>
<evidence type="ECO:0000313" key="3">
    <source>
        <dbReference type="Proteomes" id="UP000294824"/>
    </source>
</evidence>
<accession>A0A4R8MAK4</accession>
<dbReference type="RefSeq" id="WP_052415342.1">
    <property type="nucleotide sequence ID" value="NZ_BBNQ01000008.1"/>
</dbReference>
<proteinExistence type="predicted"/>
<dbReference type="Proteomes" id="UP000294824">
    <property type="component" value="Unassembled WGS sequence"/>
</dbReference>
<reference evidence="2 3" key="1">
    <citation type="submission" date="2019-03" db="EMBL/GenBank/DDBJ databases">
        <title>Genomic Encyclopedia of Type Strains, Phase III (KMG-III): the genomes of soil and plant-associated and newly described type strains.</title>
        <authorList>
            <person name="Whitman W."/>
        </authorList>
    </citation>
    <scope>NUCLEOTIDE SEQUENCE [LARGE SCALE GENOMIC DNA]</scope>
    <source>
        <strain evidence="2 3">CECT 8301</strain>
    </source>
</reference>
<protein>
    <submittedName>
        <fullName evidence="2">TonB-like protein</fullName>
    </submittedName>
</protein>
<dbReference type="Gene3D" id="3.30.1150.10">
    <property type="match status" value="1"/>
</dbReference>
<evidence type="ECO:0000259" key="1">
    <source>
        <dbReference type="Pfam" id="PF03544"/>
    </source>
</evidence>
<evidence type="ECO:0000313" key="2">
    <source>
        <dbReference type="EMBL" id="TDY62650.1"/>
    </source>
</evidence>
<dbReference type="GO" id="GO:0055085">
    <property type="term" value="P:transmembrane transport"/>
    <property type="evidence" value="ECO:0007669"/>
    <property type="project" value="InterPro"/>
</dbReference>
<dbReference type="EMBL" id="SORL01000008">
    <property type="protein sequence ID" value="TDY62650.1"/>
    <property type="molecule type" value="Genomic_DNA"/>
</dbReference>
<gene>
    <name evidence="2" type="ORF">DFQ06_2497</name>
</gene>
<keyword evidence="3" id="KW-1185">Reference proteome</keyword>
<dbReference type="AlphaFoldDB" id="A0A4R8MAK4"/>
<dbReference type="InterPro" id="IPR037682">
    <property type="entry name" value="TonB_C"/>
</dbReference>
<comment type="caution">
    <text evidence="2">The sequence shown here is derived from an EMBL/GenBank/DDBJ whole genome shotgun (WGS) entry which is preliminary data.</text>
</comment>
<dbReference type="SUPFAM" id="SSF74653">
    <property type="entry name" value="TolA/TonB C-terminal domain"/>
    <property type="match status" value="1"/>
</dbReference>